<dbReference type="PROSITE" id="PS00211">
    <property type="entry name" value="ABC_TRANSPORTER_1"/>
    <property type="match status" value="1"/>
</dbReference>
<dbReference type="GO" id="GO:0005886">
    <property type="term" value="C:plasma membrane"/>
    <property type="evidence" value="ECO:0007669"/>
    <property type="project" value="UniProtKB-SubCell"/>
</dbReference>
<dbReference type="GO" id="GO:0005524">
    <property type="term" value="F:ATP binding"/>
    <property type="evidence" value="ECO:0007669"/>
    <property type="project" value="UniProtKB-KW"/>
</dbReference>
<evidence type="ECO:0000313" key="12">
    <source>
        <dbReference type="Proteomes" id="UP000323732"/>
    </source>
</evidence>
<dbReference type="InterPro" id="IPR017871">
    <property type="entry name" value="ABC_transporter-like_CS"/>
</dbReference>
<evidence type="ECO:0000256" key="2">
    <source>
        <dbReference type="ARBA" id="ARBA00005417"/>
    </source>
</evidence>
<keyword evidence="6" id="KW-0547">Nucleotide-binding</keyword>
<dbReference type="InterPro" id="IPR050388">
    <property type="entry name" value="ABC_Ni/Peptide_Import"/>
</dbReference>
<comment type="caution">
    <text evidence="11">The sequence shown here is derived from an EMBL/GenBank/DDBJ whole genome shotgun (WGS) entry which is preliminary data.</text>
</comment>
<evidence type="ECO:0000256" key="5">
    <source>
        <dbReference type="ARBA" id="ARBA00022519"/>
    </source>
</evidence>
<evidence type="ECO:0000256" key="1">
    <source>
        <dbReference type="ARBA" id="ARBA00004202"/>
    </source>
</evidence>
<name>A0A5D4SKC6_9BACI</name>
<dbReference type="PANTHER" id="PTHR43297">
    <property type="entry name" value="OLIGOPEPTIDE TRANSPORT ATP-BINDING PROTEIN APPD"/>
    <property type="match status" value="1"/>
</dbReference>
<reference evidence="11 12" key="1">
    <citation type="submission" date="2019-08" db="EMBL/GenBank/DDBJ databases">
        <title>Bacillus genomes from the desert of Cuatro Cienegas, Coahuila.</title>
        <authorList>
            <person name="Olmedo-Alvarez G."/>
        </authorList>
    </citation>
    <scope>NUCLEOTIDE SEQUENCE [LARGE SCALE GENOMIC DNA]</scope>
    <source>
        <strain evidence="11 12">CH37_1T</strain>
    </source>
</reference>
<keyword evidence="3" id="KW-0813">Transport</keyword>
<gene>
    <name evidence="11" type="ORF">FZD47_10480</name>
</gene>
<dbReference type="InterPro" id="IPR003593">
    <property type="entry name" value="AAA+_ATPase"/>
</dbReference>
<dbReference type="NCBIfam" id="TIGR01727">
    <property type="entry name" value="oligo_HPY"/>
    <property type="match status" value="1"/>
</dbReference>
<keyword evidence="7 11" id="KW-0067">ATP-binding</keyword>
<dbReference type="SUPFAM" id="SSF52540">
    <property type="entry name" value="P-loop containing nucleoside triphosphate hydrolases"/>
    <property type="match status" value="1"/>
</dbReference>
<comment type="subcellular location">
    <subcellularLocation>
        <location evidence="1">Cell membrane</location>
        <topology evidence="1">Peripheral membrane protein</topology>
    </subcellularLocation>
</comment>
<dbReference type="Pfam" id="PF00005">
    <property type="entry name" value="ABC_tran"/>
    <property type="match status" value="1"/>
</dbReference>
<dbReference type="AlphaFoldDB" id="A0A5D4SKC6"/>
<organism evidence="11 12">
    <name type="scientific">Bacillus infantis</name>
    <dbReference type="NCBI Taxonomy" id="324767"/>
    <lineage>
        <taxon>Bacteria</taxon>
        <taxon>Bacillati</taxon>
        <taxon>Bacillota</taxon>
        <taxon>Bacilli</taxon>
        <taxon>Bacillales</taxon>
        <taxon>Bacillaceae</taxon>
        <taxon>Bacillus</taxon>
    </lineage>
</organism>
<dbReference type="SMART" id="SM00382">
    <property type="entry name" value="AAA"/>
    <property type="match status" value="1"/>
</dbReference>
<evidence type="ECO:0000256" key="6">
    <source>
        <dbReference type="ARBA" id="ARBA00022741"/>
    </source>
</evidence>
<dbReference type="Proteomes" id="UP000323732">
    <property type="component" value="Unassembled WGS sequence"/>
</dbReference>
<evidence type="ECO:0000256" key="4">
    <source>
        <dbReference type="ARBA" id="ARBA00022475"/>
    </source>
</evidence>
<dbReference type="InterPro" id="IPR003439">
    <property type="entry name" value="ABC_transporter-like_ATP-bd"/>
</dbReference>
<keyword evidence="5" id="KW-0997">Cell inner membrane</keyword>
<dbReference type="FunFam" id="3.40.50.300:FF:000016">
    <property type="entry name" value="Oligopeptide ABC transporter ATP-binding component"/>
    <property type="match status" value="1"/>
</dbReference>
<evidence type="ECO:0000259" key="10">
    <source>
        <dbReference type="PROSITE" id="PS50893"/>
    </source>
</evidence>
<keyword evidence="8" id="KW-1278">Translocase</keyword>
<evidence type="ECO:0000313" key="11">
    <source>
        <dbReference type="EMBL" id="TYS63927.1"/>
    </source>
</evidence>
<evidence type="ECO:0000256" key="8">
    <source>
        <dbReference type="ARBA" id="ARBA00022967"/>
    </source>
</evidence>
<evidence type="ECO:0000256" key="3">
    <source>
        <dbReference type="ARBA" id="ARBA00022448"/>
    </source>
</evidence>
<dbReference type="PANTHER" id="PTHR43297:SF14">
    <property type="entry name" value="ATPASE AAA-TYPE CORE DOMAIN-CONTAINING PROTEIN"/>
    <property type="match status" value="1"/>
</dbReference>
<sequence length="338" mass="37565">MLLDIHDVSLELKKDGRYTKILDRISFQVNKGETVGIVGESGCGKSMTALSLMRLLPDKAKLDGEIVLDGNDITKYKKKQMEKIRGDKMSMIFQDPLTSLNPLHTVGKQIDETLMLHTDLSKNQRRSRIIELLKEVGLPRADELIYEYPHQLSGGMRQRIMIAIAMACNPSMLICDEPTTALDVTVQAQILELMNKLKKSNDMGIIMITHDLGVVAEVCDRVVVMYAGKIVELADVKKLFGSPKHPYTKGLLDSVPRLGVKKEKLGSIPGMVPSPDKMPQGCRFYDRCGMAMEICRTNMPDIKDVGQNHQAACWLYEGKEGESFDTAGSKGVKTALHS</sequence>
<protein>
    <submittedName>
        <fullName evidence="11">ABC transporter ATP-binding protein</fullName>
    </submittedName>
</protein>
<dbReference type="GO" id="GO:0015833">
    <property type="term" value="P:peptide transport"/>
    <property type="evidence" value="ECO:0007669"/>
    <property type="project" value="InterPro"/>
</dbReference>
<dbReference type="Pfam" id="PF08352">
    <property type="entry name" value="oligo_HPY"/>
    <property type="match status" value="1"/>
</dbReference>
<proteinExistence type="inferred from homology"/>
<dbReference type="InterPro" id="IPR027417">
    <property type="entry name" value="P-loop_NTPase"/>
</dbReference>
<dbReference type="PROSITE" id="PS50893">
    <property type="entry name" value="ABC_TRANSPORTER_2"/>
    <property type="match status" value="1"/>
</dbReference>
<comment type="similarity">
    <text evidence="2">Belongs to the ABC transporter superfamily.</text>
</comment>
<keyword evidence="9" id="KW-0472">Membrane</keyword>
<feature type="domain" description="ABC transporter" evidence="10">
    <location>
        <begin position="3"/>
        <end position="252"/>
    </location>
</feature>
<evidence type="ECO:0000256" key="7">
    <source>
        <dbReference type="ARBA" id="ARBA00022840"/>
    </source>
</evidence>
<dbReference type="Gene3D" id="3.40.50.300">
    <property type="entry name" value="P-loop containing nucleotide triphosphate hydrolases"/>
    <property type="match status" value="1"/>
</dbReference>
<dbReference type="GO" id="GO:0016887">
    <property type="term" value="F:ATP hydrolysis activity"/>
    <property type="evidence" value="ECO:0007669"/>
    <property type="project" value="InterPro"/>
</dbReference>
<evidence type="ECO:0000256" key="9">
    <source>
        <dbReference type="ARBA" id="ARBA00023136"/>
    </source>
</evidence>
<dbReference type="RefSeq" id="WP_148949802.1">
    <property type="nucleotide sequence ID" value="NZ_VTES01000003.1"/>
</dbReference>
<dbReference type="InterPro" id="IPR013563">
    <property type="entry name" value="Oligopep_ABC_C"/>
</dbReference>
<dbReference type="CDD" id="cd03257">
    <property type="entry name" value="ABC_NikE_OppD_transporters"/>
    <property type="match status" value="1"/>
</dbReference>
<dbReference type="EMBL" id="VTES01000003">
    <property type="protein sequence ID" value="TYS63927.1"/>
    <property type="molecule type" value="Genomic_DNA"/>
</dbReference>
<keyword evidence="4" id="KW-1003">Cell membrane</keyword>
<accession>A0A5D4SKC6</accession>